<feature type="transmembrane region" description="Helical" evidence="9">
    <location>
        <begin position="343"/>
        <end position="368"/>
    </location>
</feature>
<evidence type="ECO:0000256" key="6">
    <source>
        <dbReference type="ARBA" id="ARBA00022840"/>
    </source>
</evidence>
<dbReference type="Pfam" id="PF00005">
    <property type="entry name" value="ABC_tran"/>
    <property type="match status" value="2"/>
</dbReference>
<dbReference type="VEuPathDB" id="FungiDB:FOC4_g10013190"/>
<dbReference type="SMART" id="SM00382">
    <property type="entry name" value="AAA"/>
    <property type="match status" value="2"/>
</dbReference>
<evidence type="ECO:0000256" key="3">
    <source>
        <dbReference type="ARBA" id="ARBA00022475"/>
    </source>
</evidence>
<keyword evidence="5" id="KW-0547">Nucleotide-binding</keyword>
<accession>A0A420QX21</accession>
<dbReference type="PROSITE" id="PS50893">
    <property type="entry name" value="ABC_TRANSPORTER_2"/>
    <property type="match status" value="2"/>
</dbReference>
<proteinExistence type="predicted"/>
<organism evidence="12 13">
    <name type="scientific">Fusarium oxysporum</name>
    <name type="common">Fusarium vascular wilt</name>
    <dbReference type="NCBI Taxonomy" id="5507"/>
    <lineage>
        <taxon>Eukaryota</taxon>
        <taxon>Fungi</taxon>
        <taxon>Dikarya</taxon>
        <taxon>Ascomycota</taxon>
        <taxon>Pezizomycotina</taxon>
        <taxon>Sordariomycetes</taxon>
        <taxon>Hypocreomycetidae</taxon>
        <taxon>Hypocreales</taxon>
        <taxon>Nectriaceae</taxon>
        <taxon>Fusarium</taxon>
        <taxon>Fusarium oxysporum species complex</taxon>
    </lineage>
</organism>
<keyword evidence="8 9" id="KW-0472">Membrane</keyword>
<dbReference type="GO" id="GO:0140359">
    <property type="term" value="F:ABC-type transporter activity"/>
    <property type="evidence" value="ECO:0007669"/>
    <property type="project" value="InterPro"/>
</dbReference>
<dbReference type="Gene3D" id="3.40.50.300">
    <property type="entry name" value="P-loop containing nucleotide triphosphate hydrolases"/>
    <property type="match status" value="2"/>
</dbReference>
<dbReference type="PROSITE" id="PS00211">
    <property type="entry name" value="ABC_TRANSPORTER_1"/>
    <property type="match status" value="1"/>
</dbReference>
<dbReference type="Pfam" id="PF00664">
    <property type="entry name" value="ABC_membrane"/>
    <property type="match status" value="1"/>
</dbReference>
<comment type="subcellular location">
    <subcellularLocation>
        <location evidence="1">Cell membrane</location>
        <topology evidence="1">Multi-pass membrane protein</topology>
    </subcellularLocation>
</comment>
<evidence type="ECO:0000256" key="4">
    <source>
        <dbReference type="ARBA" id="ARBA00022692"/>
    </source>
</evidence>
<feature type="domain" description="ABC transmembrane type-1" evidence="11">
    <location>
        <begin position="702"/>
        <end position="942"/>
    </location>
</feature>
<dbReference type="VEuPathDB" id="FungiDB:FOXG_04493"/>
<dbReference type="InterPro" id="IPR017871">
    <property type="entry name" value="ABC_transporter-like_CS"/>
</dbReference>
<dbReference type="PANTHER" id="PTHR24223">
    <property type="entry name" value="ATP-BINDING CASSETTE SUB-FAMILY C"/>
    <property type="match status" value="1"/>
</dbReference>
<name>A0A420QX21_FUSOX</name>
<dbReference type="SUPFAM" id="SSF52540">
    <property type="entry name" value="P-loop containing nucleoside triphosphate hydrolases"/>
    <property type="match status" value="2"/>
</dbReference>
<gene>
    <name evidence="12" type="ORF">BFJ68_g9209</name>
</gene>
<sequence>MNNSATIDLVSCFLSTIFSFLFLSRIWWLRRVDNKTIPGYYGPSSLTTVGLLLVIRTSSLATNIPPKEGHQFAASIASFTATTLLGPLLYMEHMRSVRPADLTVIFLLVSLACDAANALQEGLDTWILPATQLALKLLLVATESRSKQGLLKSPYDSQAPEQLAGILSRTFFWWINPILALGNRIMLSGDDLPLIDDQLLSKQLRHRGLKAWDKRARPVTKTTLPMCLAKSMVSHFFAPVVPRLCLIFFRYAQPALISSTVHMLGSRSDGMCSRMSRYLARNLQSKQKAWNEATQSRISLTASALSSMKVMKMLGLSRETEVLLQKLRAQELEMAKKVRWMMVAYNASANALGIFSPILTFVIFVMYANLRGSTLDAETAFTTTALLGLVTHPANMVMTIVPRAIGSLAAFERIKEYLVQPSRADPRRLLQSNIKDEDSSLAIRFEAVTVQSRSSSRAVLENVNFTVNKGSITICAGAVGSGKTVLAQCILGEIPASSGTISVSSKRIAYCEQSPWLPSGTLKDAVCGFGKFEPGWYRHVVKLCCLDEDILTMPLGDNTLIGSQGLKLSGGQRQRLALARAIYARCEIVLLDDSFSALDHKTERQVVSNLVGIQGHFRKTGITVILIANSSKHFDLADSLIVLEKGRITYQGSPNEINVEAAHLRQTHVNAAVVEAKPDLVEKNKIIQSQVLEVTEAMDDLYWLQKWTESPGSQTKFYIGGYLILSLLAWAATNGSMWSTHMLIAPRSGAELHRRLLTTIFGFSEDMQLVDKSLPPTILSLSNQVFKLLVQATLLFSAQKLLTATLPICVLVVYVVQRVYLRTSRQLRLLQLESQSAVYSSFFESIEGVVSIRSFGWVKQAENSNMACLDKSQKPAYILLCLQLWLNIVLDLVIAAMAVILITLAVFLEGSTTAGQIGMSLNIVLVANSTLLALVTSWTNLEISLGAISRLKTLEADVEGEEQPSLGTIVPDTWPSRGAVEVRELTVFYDESHAPALKDINLSVAPGQYLVVCGRTGSGKSTLLLALLRLLNTQSGSIEVDGINLSQVSLSAIREQCFITVTQDLFLLAQASLRFNLDPSESLPDIVIIKALERTGLGGHFDTNQQEKLVDILDEPLSSLPHMSTGQTQLFALTRAVLRVEYSSATRVKPILLLDEATSSVDGVTESVMRDVIKEIFTDNGHTVIEITHRLSGFEDIARGGDSGEVKVVLLSQGGIQRQGRMEDMLDFGKRP</sequence>
<dbReference type="GO" id="GO:0005886">
    <property type="term" value="C:plasma membrane"/>
    <property type="evidence" value="ECO:0007669"/>
    <property type="project" value="UniProtKB-SubCell"/>
</dbReference>
<dbReference type="SUPFAM" id="SSF90123">
    <property type="entry name" value="ABC transporter transmembrane region"/>
    <property type="match status" value="2"/>
</dbReference>
<dbReference type="InterPro" id="IPR050173">
    <property type="entry name" value="ABC_transporter_C-like"/>
</dbReference>
<comment type="caution">
    <text evidence="12">The sequence shown here is derived from an EMBL/GenBank/DDBJ whole genome shotgun (WGS) entry which is preliminary data.</text>
</comment>
<dbReference type="VEuPathDB" id="FungiDB:FOZG_10522"/>
<dbReference type="InterPro" id="IPR003439">
    <property type="entry name" value="ABC_transporter-like_ATP-bd"/>
</dbReference>
<dbReference type="InterPro" id="IPR011527">
    <property type="entry name" value="ABC1_TM_dom"/>
</dbReference>
<keyword evidence="4 9" id="KW-0812">Transmembrane</keyword>
<dbReference type="VEuPathDB" id="FungiDB:FOMG_02635"/>
<dbReference type="VEuPathDB" id="FungiDB:HZS61_003423"/>
<dbReference type="VEuPathDB" id="FungiDB:FOZG_14654"/>
<dbReference type="VEuPathDB" id="FungiDB:FOXG_18911"/>
<dbReference type="GO" id="GO:0005524">
    <property type="term" value="F:ATP binding"/>
    <property type="evidence" value="ECO:0007669"/>
    <property type="project" value="UniProtKB-KW"/>
</dbReference>
<dbReference type="InterPro" id="IPR036640">
    <property type="entry name" value="ABC1_TM_sf"/>
</dbReference>
<evidence type="ECO:0000256" key="7">
    <source>
        <dbReference type="ARBA" id="ARBA00022989"/>
    </source>
</evidence>
<dbReference type="AlphaFoldDB" id="A0A420QX21"/>
<protein>
    <submittedName>
        <fullName evidence="12">Uncharacterized protein</fullName>
    </submittedName>
</protein>
<dbReference type="EMBL" id="MRCY01000044">
    <property type="protein sequence ID" value="RKL09265.1"/>
    <property type="molecule type" value="Genomic_DNA"/>
</dbReference>
<keyword evidence="6" id="KW-0067">ATP-binding</keyword>
<feature type="transmembrane region" description="Helical" evidence="9">
    <location>
        <begin position="884"/>
        <end position="908"/>
    </location>
</feature>
<keyword evidence="3" id="KW-1003">Cell membrane</keyword>
<feature type="domain" description="ABC transmembrane type-1" evidence="11">
    <location>
        <begin position="275"/>
        <end position="406"/>
    </location>
</feature>
<evidence type="ECO:0000313" key="13">
    <source>
        <dbReference type="Proteomes" id="UP000285860"/>
    </source>
</evidence>
<dbReference type="PROSITE" id="PS50929">
    <property type="entry name" value="ABC_TM1F"/>
    <property type="match status" value="2"/>
</dbReference>
<feature type="domain" description="ABC transporter" evidence="10">
    <location>
        <begin position="982"/>
        <end position="1232"/>
    </location>
</feature>
<evidence type="ECO:0000259" key="10">
    <source>
        <dbReference type="PROSITE" id="PS50893"/>
    </source>
</evidence>
<feature type="transmembrane region" description="Helical" evidence="9">
    <location>
        <begin position="40"/>
        <end position="60"/>
    </location>
</feature>
<evidence type="ECO:0000259" key="11">
    <source>
        <dbReference type="PROSITE" id="PS50929"/>
    </source>
</evidence>
<evidence type="ECO:0000313" key="12">
    <source>
        <dbReference type="EMBL" id="RKL09265.1"/>
    </source>
</evidence>
<evidence type="ECO:0000256" key="8">
    <source>
        <dbReference type="ARBA" id="ARBA00023136"/>
    </source>
</evidence>
<dbReference type="PANTHER" id="PTHR24223:SF345">
    <property type="entry name" value="ABC MULTIDRUG TRANSPORTER (EUROFUNG)"/>
    <property type="match status" value="1"/>
</dbReference>
<reference evidence="12 13" key="1">
    <citation type="journal article" date="2018" name="Sci. Rep.">
        <title>Characterisation of pathogen-specific regions and novel effector candidates in Fusarium oxysporum f. sp. cepae.</title>
        <authorList>
            <person name="Armitage A.D."/>
            <person name="Taylor A."/>
            <person name="Sobczyk M.K."/>
            <person name="Baxter L."/>
            <person name="Greenfield B.P."/>
            <person name="Bates H.J."/>
            <person name="Wilson F."/>
            <person name="Jackson A.C."/>
            <person name="Ott S."/>
            <person name="Harrison R.J."/>
            <person name="Clarkson J.P."/>
        </authorList>
    </citation>
    <scope>NUCLEOTIDE SEQUENCE [LARGE SCALE GENOMIC DNA]</scope>
    <source>
        <strain evidence="12 13">Fo_A28</strain>
    </source>
</reference>
<feature type="domain" description="ABC transporter" evidence="10">
    <location>
        <begin position="443"/>
        <end position="670"/>
    </location>
</feature>
<evidence type="ECO:0000256" key="9">
    <source>
        <dbReference type="SAM" id="Phobius"/>
    </source>
</evidence>
<evidence type="ECO:0000256" key="5">
    <source>
        <dbReference type="ARBA" id="ARBA00022741"/>
    </source>
</evidence>
<keyword evidence="2" id="KW-0813">Transport</keyword>
<keyword evidence="7 9" id="KW-1133">Transmembrane helix</keyword>
<dbReference type="InterPro" id="IPR027417">
    <property type="entry name" value="P-loop_NTPase"/>
</dbReference>
<dbReference type="VEuPathDB" id="FungiDB:FOIG_09516"/>
<dbReference type="Gene3D" id="1.20.1560.10">
    <property type="entry name" value="ABC transporter type 1, transmembrane domain"/>
    <property type="match status" value="2"/>
</dbReference>
<feature type="transmembrane region" description="Helical" evidence="9">
    <location>
        <begin position="72"/>
        <end position="90"/>
    </location>
</feature>
<dbReference type="InterPro" id="IPR044726">
    <property type="entry name" value="ABCC_6TM_D2"/>
</dbReference>
<dbReference type="GO" id="GO:0016887">
    <property type="term" value="F:ATP hydrolysis activity"/>
    <property type="evidence" value="ECO:0007669"/>
    <property type="project" value="InterPro"/>
</dbReference>
<evidence type="ECO:0000256" key="1">
    <source>
        <dbReference type="ARBA" id="ARBA00004651"/>
    </source>
</evidence>
<dbReference type="CDD" id="cd18580">
    <property type="entry name" value="ABC_6TM_ABCC_D2"/>
    <property type="match status" value="1"/>
</dbReference>
<dbReference type="Proteomes" id="UP000285860">
    <property type="component" value="Unassembled WGS sequence"/>
</dbReference>
<dbReference type="InterPro" id="IPR003593">
    <property type="entry name" value="AAA+_ATPase"/>
</dbReference>
<dbReference type="VEuPathDB" id="FungiDB:FOMG_06128"/>
<evidence type="ECO:0000256" key="2">
    <source>
        <dbReference type="ARBA" id="ARBA00022448"/>
    </source>
</evidence>
<feature type="transmembrane region" description="Helical" evidence="9">
    <location>
        <begin position="6"/>
        <end position="28"/>
    </location>
</feature>
<feature type="transmembrane region" description="Helical" evidence="9">
    <location>
        <begin position="801"/>
        <end position="821"/>
    </location>
</feature>